<evidence type="ECO:0000256" key="1">
    <source>
        <dbReference type="SAM" id="Coils"/>
    </source>
</evidence>
<name>A0A8S1QYI2_9CILI</name>
<keyword evidence="1" id="KW-0175">Coiled coil</keyword>
<dbReference type="CDD" id="cd22749">
    <property type="entry name" value="Otubain_C65"/>
    <property type="match status" value="1"/>
</dbReference>
<dbReference type="FunFam" id="1.20.1300.20:FF:000006">
    <property type="entry name" value="Uncharacterized protein"/>
    <property type="match status" value="1"/>
</dbReference>
<dbReference type="OrthoDB" id="18915at2759"/>
<organism evidence="3 4">
    <name type="scientific">Paramecium sonneborni</name>
    <dbReference type="NCBI Taxonomy" id="65129"/>
    <lineage>
        <taxon>Eukaryota</taxon>
        <taxon>Sar</taxon>
        <taxon>Alveolata</taxon>
        <taxon>Ciliophora</taxon>
        <taxon>Intramacronucleata</taxon>
        <taxon>Oligohymenophorea</taxon>
        <taxon>Peniculida</taxon>
        <taxon>Parameciidae</taxon>
        <taxon>Paramecium</taxon>
    </lineage>
</organism>
<keyword evidence="4" id="KW-1185">Reference proteome</keyword>
<feature type="coiled-coil region" evidence="1">
    <location>
        <begin position="100"/>
        <end position="283"/>
    </location>
</feature>
<dbReference type="EMBL" id="CAJJDN010000126">
    <property type="protein sequence ID" value="CAD8120479.1"/>
    <property type="molecule type" value="Genomic_DNA"/>
</dbReference>
<evidence type="ECO:0000259" key="2">
    <source>
        <dbReference type="PROSITE" id="PS50802"/>
    </source>
</evidence>
<dbReference type="InterPro" id="IPR003323">
    <property type="entry name" value="OTU_dom"/>
</dbReference>
<gene>
    <name evidence="3" type="ORF">PSON_ATCC_30995.1.T1260117</name>
</gene>
<evidence type="ECO:0000313" key="3">
    <source>
        <dbReference type="EMBL" id="CAD8120479.1"/>
    </source>
</evidence>
<dbReference type="Pfam" id="PF10275">
    <property type="entry name" value="Peptidase_C65"/>
    <property type="match status" value="1"/>
</dbReference>
<reference evidence="3" key="1">
    <citation type="submission" date="2021-01" db="EMBL/GenBank/DDBJ databases">
        <authorList>
            <consortium name="Genoscope - CEA"/>
            <person name="William W."/>
        </authorList>
    </citation>
    <scope>NUCLEOTIDE SEQUENCE</scope>
</reference>
<feature type="domain" description="OTU" evidence="2">
    <location>
        <begin position="625"/>
        <end position="826"/>
    </location>
</feature>
<comment type="caution">
    <text evidence="3">The sequence shown here is derived from an EMBL/GenBank/DDBJ whole genome shotgun (WGS) entry which is preliminary data.</text>
</comment>
<accession>A0A8S1QYI2</accession>
<dbReference type="AlphaFoldDB" id="A0A8S1QYI2"/>
<evidence type="ECO:0000313" key="4">
    <source>
        <dbReference type="Proteomes" id="UP000692954"/>
    </source>
</evidence>
<dbReference type="InterPro" id="IPR019400">
    <property type="entry name" value="Peptidase_C65_otubain"/>
</dbReference>
<protein>
    <recommendedName>
        <fullName evidence="2">OTU domain-containing protein</fullName>
    </recommendedName>
</protein>
<dbReference type="Proteomes" id="UP000692954">
    <property type="component" value="Unassembled WGS sequence"/>
</dbReference>
<proteinExistence type="predicted"/>
<sequence>MNNNQNYQEGLQSSLLPKKCDVQNDNINQESSIGLEMKQKQETMNVMKETQKAKDFIQTQVWMELNKIFWSWAHKKQENQTDLKDFKNLWEVLEPFEEGNNKIEQRINGIEVLLKEIEEKSDILRNLNVQNQQQHFQQSNYQIQDDQNRSSILKNQTQKQNQNSQQEEQIQQENQNEVLKNCQIKNNLIGSQQTVSNEKNNQEQELRNMIARINDQDQKIKQIQDNVQNDIKQTSKKYTEIEEKLKEMNQFLETKIESLTESNKQFELKLLQQNQEIINIKDQIEKYLVNEEYRQRNQYQFTQTQSQIKTQNFQQNQQQQSSIRLNKQTEQINIENEIMKFEQVQQQSSKIDYIQNTLEENITKNDELINQNQSMQQLPVNNKQFEFNLQQQNQENITNNDQFNGNISIQQENSEYSVNDQGLSQIKKQNFQQLNQEQNKINHQPQDQTNQQFSNSKIRFGTLQTQKQSQTNINFQNQLCLNKPQSNQQQSNQICQQQQNLMLQQQFQQQQQDQFSPKYLQQGYYSEIKFQNSNNFQNDTQERSKLRKDFNQLQAQNCQLFKKDEQRCRQVQDFIYSIYSSTNQTRIAEGNYQQFIREMQDFNQMCKNYGIKSFTQKQQLKEICNAFREVRGDGNCFYTALGFQVIQIIIGEYSTNQFQNFVNKVKGKFKYQFKVVNELLGNDEINNQIENEFFFRLEQFRQIEDKYERNTQFIKHFQANQQSVELQIDGCLYGLSTLFFRNLSYYVVENSDQKELVYDKNTLLAWETECNSNEVVISLLSKYLDIFIQVIFFDKGEFQLREYNNGANQSIQLLIQPGHYNIGIKQITQNENN</sequence>
<dbReference type="PROSITE" id="PS50802">
    <property type="entry name" value="OTU"/>
    <property type="match status" value="1"/>
</dbReference>